<evidence type="ECO:0000313" key="2">
    <source>
        <dbReference type="EMBL" id="TYZ27957.1"/>
    </source>
</evidence>
<name>A0A5D6WJL1_9FIRM</name>
<dbReference type="InterPro" id="IPR013022">
    <property type="entry name" value="Xyl_isomerase-like_TIM-brl"/>
</dbReference>
<feature type="domain" description="Xylose isomerase-like TIM barrel" evidence="1">
    <location>
        <begin position="24"/>
        <end position="283"/>
    </location>
</feature>
<dbReference type="Pfam" id="PF01261">
    <property type="entry name" value="AP_endonuc_2"/>
    <property type="match status" value="1"/>
</dbReference>
<sequence length="314" mass="35945">MTVQGIGVQTKEAIDDACPENGFRLLREAGFSHVDFSLNGYMRNTDIYKMKNSHFFDKSMAELEAFFRPHKQAAAKMGITIGQMHMPYPAYVPQGNNELNRYLWEEMAPKSMQLCKFFDCPYIVIHGFKLTYFLGAEEAEWAETERFIHYLAPMAKEMGITVCIENLYDNLNGHIVEGPCCNVDKAVERIDRINEQYGAEVLGFCFDTGHANLIGLDFEYFLTQLGQRLKVLHIHDNDGRLDLHQIPFTFTRTRENASSTDWEGFIRGLQNIDYQGVLSFETAPVLTAFPDVMKADALEFIHKIGQYFATRISV</sequence>
<dbReference type="Proteomes" id="UP000322783">
    <property type="component" value="Unassembled WGS sequence"/>
</dbReference>
<protein>
    <submittedName>
        <fullName evidence="2">TIM barrel protein</fullName>
    </submittedName>
</protein>
<dbReference type="PANTHER" id="PTHR12110">
    <property type="entry name" value="HYDROXYPYRUVATE ISOMERASE"/>
    <property type="match status" value="1"/>
</dbReference>
<gene>
    <name evidence="2" type="ORF">FZ041_09770</name>
</gene>
<dbReference type="InterPro" id="IPR036237">
    <property type="entry name" value="Xyl_isomerase-like_sf"/>
</dbReference>
<evidence type="ECO:0000313" key="3">
    <source>
        <dbReference type="Proteomes" id="UP000322783"/>
    </source>
</evidence>
<dbReference type="SUPFAM" id="SSF51658">
    <property type="entry name" value="Xylose isomerase-like"/>
    <property type="match status" value="1"/>
</dbReference>
<accession>A0A5D6WJL1</accession>
<dbReference type="InterPro" id="IPR050312">
    <property type="entry name" value="IolE/XylAMocC-like"/>
</dbReference>
<dbReference type="Gene3D" id="3.20.20.150">
    <property type="entry name" value="Divalent-metal-dependent TIM barrel enzymes"/>
    <property type="match status" value="1"/>
</dbReference>
<comment type="caution">
    <text evidence="2">The sequence shown here is derived from an EMBL/GenBank/DDBJ whole genome shotgun (WGS) entry which is preliminary data.</text>
</comment>
<keyword evidence="3" id="KW-1185">Reference proteome</keyword>
<organism evidence="2 3">
    <name type="scientific">Selenomonas caprae</name>
    <dbReference type="NCBI Taxonomy" id="2606905"/>
    <lineage>
        <taxon>Bacteria</taxon>
        <taxon>Bacillati</taxon>
        <taxon>Bacillota</taxon>
        <taxon>Negativicutes</taxon>
        <taxon>Selenomonadales</taxon>
        <taxon>Selenomonadaceae</taxon>
        <taxon>Selenomonas</taxon>
    </lineage>
</organism>
<reference evidence="2 3" key="1">
    <citation type="submission" date="2019-08" db="EMBL/GenBank/DDBJ databases">
        <title>Selenomonas sp. mPRGC5 and Selenomonas sp. mPRGC8 isolated from ruminal fluid of dairy goat (Capra hircus).</title>
        <authorList>
            <person name="Poothong S."/>
            <person name="Nuengjamnong C."/>
            <person name="Tanasupawat S."/>
        </authorList>
    </citation>
    <scope>NUCLEOTIDE SEQUENCE [LARGE SCALE GENOMIC DNA]</scope>
    <source>
        <strain evidence="3">mPRGC8</strain>
    </source>
</reference>
<dbReference type="AlphaFoldDB" id="A0A5D6WJL1"/>
<proteinExistence type="predicted"/>
<evidence type="ECO:0000259" key="1">
    <source>
        <dbReference type="Pfam" id="PF01261"/>
    </source>
</evidence>
<dbReference type="EMBL" id="VTOZ01000020">
    <property type="protein sequence ID" value="TYZ27957.1"/>
    <property type="molecule type" value="Genomic_DNA"/>
</dbReference>